<reference evidence="3" key="1">
    <citation type="submission" date="2015-11" db="EMBL/GenBank/DDBJ databases">
        <title>De novo transcriptome assembly of four potential Pierce s Disease insect vectors from Arizona vineyards.</title>
        <authorList>
            <person name="Tassone E.E."/>
        </authorList>
    </citation>
    <scope>NUCLEOTIDE SEQUENCE</scope>
</reference>
<evidence type="ECO:0000313" key="2">
    <source>
        <dbReference type="EMBL" id="JAS44698.1"/>
    </source>
</evidence>
<dbReference type="EMBL" id="GECZ01002491">
    <property type="protein sequence ID" value="JAS67278.1"/>
    <property type="molecule type" value="Transcribed_RNA"/>
</dbReference>
<name>A0A1B6GXX4_9HEMI</name>
<dbReference type="EMBL" id="GECZ01025071">
    <property type="protein sequence ID" value="JAS44698.1"/>
    <property type="molecule type" value="Transcribed_RNA"/>
</dbReference>
<feature type="compositionally biased region" description="Low complexity" evidence="1">
    <location>
        <begin position="269"/>
        <end position="280"/>
    </location>
</feature>
<organism evidence="3">
    <name type="scientific">Cuerna arida</name>
    <dbReference type="NCBI Taxonomy" id="1464854"/>
    <lineage>
        <taxon>Eukaryota</taxon>
        <taxon>Metazoa</taxon>
        <taxon>Ecdysozoa</taxon>
        <taxon>Arthropoda</taxon>
        <taxon>Hexapoda</taxon>
        <taxon>Insecta</taxon>
        <taxon>Pterygota</taxon>
        <taxon>Neoptera</taxon>
        <taxon>Paraneoptera</taxon>
        <taxon>Hemiptera</taxon>
        <taxon>Auchenorrhyncha</taxon>
        <taxon>Membracoidea</taxon>
        <taxon>Cicadellidae</taxon>
        <taxon>Cicadellinae</taxon>
        <taxon>Proconiini</taxon>
        <taxon>Cuerna</taxon>
    </lineage>
</organism>
<evidence type="ECO:0000313" key="4">
    <source>
        <dbReference type="EMBL" id="JAS68920.1"/>
    </source>
</evidence>
<protein>
    <submittedName>
        <fullName evidence="3">Uncharacterized protein</fullName>
    </submittedName>
</protein>
<feature type="non-terminal residue" evidence="3">
    <location>
        <position position="1"/>
    </location>
</feature>
<accession>A0A1B6GXX4</accession>
<proteinExistence type="predicted"/>
<feature type="compositionally biased region" description="Polar residues" evidence="1">
    <location>
        <begin position="193"/>
        <end position="202"/>
    </location>
</feature>
<feature type="region of interest" description="Disordered" evidence="1">
    <location>
        <begin position="269"/>
        <end position="304"/>
    </location>
</feature>
<dbReference type="AlphaFoldDB" id="A0A1B6GXX4"/>
<evidence type="ECO:0000313" key="3">
    <source>
        <dbReference type="EMBL" id="JAS67278.1"/>
    </source>
</evidence>
<gene>
    <name evidence="2" type="ORF">g.34022</name>
    <name evidence="4" type="ORF">g.34026</name>
    <name evidence="3" type="ORF">g.34028</name>
</gene>
<sequence>RNKHSTRNKISHLEYCFLVTILSACDSAKTPSTFALIKYMDLTWYDLDQSTFSPPTNDDSFFYIRYPKTDSGPKHLENDGHGSIYKSINEVLDHHTLPCQEFIPAAKSTPRELGMKLGPIDPPLGVVKSAGTDDGFHSVSAACGHSVVAVAHQMIAGGKLLPRQASSPNLDDDDLPATPPPSHMLARRRGSKSLPSSPQTSPKLLRKNPYFTNVLLGSTDNIAKGRETRQSWLLSYMRDNKSLRGSMSDLKISEETPQSLAEAAQHLATTAAPPTPTVVKPKQKVAKPKPSQLREMNFWSPTSM</sequence>
<evidence type="ECO:0000256" key="1">
    <source>
        <dbReference type="SAM" id="MobiDB-lite"/>
    </source>
</evidence>
<dbReference type="EMBL" id="GECZ01000849">
    <property type="protein sequence ID" value="JAS68920.1"/>
    <property type="molecule type" value="Transcribed_RNA"/>
</dbReference>
<feature type="region of interest" description="Disordered" evidence="1">
    <location>
        <begin position="162"/>
        <end position="206"/>
    </location>
</feature>